<dbReference type="EMBL" id="WKJH01000005">
    <property type="protein sequence ID" value="MRX64318.1"/>
    <property type="molecule type" value="Genomic_DNA"/>
</dbReference>
<dbReference type="InterPro" id="IPR054204">
    <property type="entry name" value="DUF6909"/>
</dbReference>
<dbReference type="Pfam" id="PF21850">
    <property type="entry name" value="DUF6909"/>
    <property type="match status" value="2"/>
</dbReference>
<organism evidence="1 2">
    <name type="scientific">Maribacter luteus</name>
    <dbReference type="NCBI Taxonomy" id="2594478"/>
    <lineage>
        <taxon>Bacteria</taxon>
        <taxon>Pseudomonadati</taxon>
        <taxon>Bacteroidota</taxon>
        <taxon>Flavobacteriia</taxon>
        <taxon>Flavobacteriales</taxon>
        <taxon>Flavobacteriaceae</taxon>
        <taxon>Maribacter</taxon>
    </lineage>
</organism>
<reference evidence="1 2" key="1">
    <citation type="submission" date="2019-11" db="EMBL/GenBank/DDBJ databases">
        <title>Maribacter lutea sp. nov., a marine bacterium isolated from intertidal sand.</title>
        <authorList>
            <person name="Liu A."/>
        </authorList>
    </citation>
    <scope>NUCLEOTIDE SEQUENCE [LARGE SCALE GENOMIC DNA]</scope>
    <source>
        <strain evidence="1 2">RZ05</strain>
    </source>
</reference>
<gene>
    <name evidence="1" type="ORF">GJ691_09055</name>
</gene>
<dbReference type="AlphaFoldDB" id="A0A6I2MKR6"/>
<protein>
    <submittedName>
        <fullName evidence="1">Uncharacterized protein</fullName>
    </submittedName>
</protein>
<evidence type="ECO:0000313" key="1">
    <source>
        <dbReference type="EMBL" id="MRX64318.1"/>
    </source>
</evidence>
<comment type="caution">
    <text evidence="1">The sequence shown here is derived from an EMBL/GenBank/DDBJ whole genome shotgun (WGS) entry which is preliminary data.</text>
</comment>
<accession>A0A6I2MKR6</accession>
<evidence type="ECO:0000313" key="2">
    <source>
        <dbReference type="Proteomes" id="UP000443153"/>
    </source>
</evidence>
<dbReference type="Proteomes" id="UP000443153">
    <property type="component" value="Unassembled WGS sequence"/>
</dbReference>
<dbReference type="RefSeq" id="WP_154366055.1">
    <property type="nucleotide sequence ID" value="NZ_WKJH01000005.1"/>
</dbReference>
<name>A0A6I2MKR6_9FLAO</name>
<sequence length="561" mass="63704">MKNTRVTTRAQESTNAIERLYITMRHLFNRGFYKPMGVSGETLRNALLQLRPEIYGSIAEEKAELDGLVYVLERLPEGIEQCRYINLTSDEGYGKAHFAPIIPPKRRRNCYRIDDEQMNIEITRGRSDIYDILTHLTFLFIESHKICKHVLIEDTAETIRDWGKLEAAFKKKKLTLADREVALIHTSNILNRPFEEVLEYHKKFATKAEPEKFLHIIYWMGKLAIEEEVTGNKRAITFTSMLRERLGHHIHGERWANTIKEVLAKNDLLSRPIHIISANMHSVMNSLFAKKALAKEYPKDGSLEIYKALSSHENHLLQKKVRDVARKNGMITIDDETGTNIDVQIFDLAKIGDDACCYDLPKGLSKEEKPVIFVMDYAFGEQAYETIDELLKPYKSKEKGDIFLDVASISIMGKAGILEGGKGDLMIPSAHIFEGTSDNYPFKNELCAKDFQGHGLEVFEGAMVTVLGTSLQNRDILKFFHKSTWNVIGLEMEGVHYQKAIQSASKIRKSIRGDVKVRYAYYASDNPLETGGTLASGGLGTTGVKPTYLITDRILEQIFNS</sequence>
<proteinExistence type="predicted"/>
<dbReference type="OrthoDB" id="9776951at2"/>
<keyword evidence="2" id="KW-1185">Reference proteome</keyword>